<evidence type="ECO:0000256" key="8">
    <source>
        <dbReference type="RuleBase" id="RU364100"/>
    </source>
</evidence>
<dbReference type="Proteomes" id="UP001431449">
    <property type="component" value="Unassembled WGS sequence"/>
</dbReference>
<evidence type="ECO:0000256" key="5">
    <source>
        <dbReference type="ARBA" id="ARBA00023124"/>
    </source>
</evidence>
<dbReference type="InterPro" id="IPR003738">
    <property type="entry name" value="SRAP"/>
</dbReference>
<dbReference type="Gene3D" id="3.90.1680.10">
    <property type="entry name" value="SOS response associated peptidase-like"/>
    <property type="match status" value="1"/>
</dbReference>
<dbReference type="PANTHER" id="PTHR13604">
    <property type="entry name" value="DC12-RELATED"/>
    <property type="match status" value="1"/>
</dbReference>
<dbReference type="Pfam" id="PF02586">
    <property type="entry name" value="SRAP"/>
    <property type="match status" value="1"/>
</dbReference>
<evidence type="ECO:0000256" key="1">
    <source>
        <dbReference type="ARBA" id="ARBA00008136"/>
    </source>
</evidence>
<keyword evidence="6" id="KW-0238">DNA-binding</keyword>
<sequence length="224" mass="24703">MCGRFTQQASWAEVVAFMQPIPLLAAEEAIEPAYNIAPSQPCWALRPGEDALEGARMRWGLLPGWAKEPRIAYSTFNARAETMAEKPAFRSAFRHRRCLVPASGYYEWKAEGKAKQPFYIHDEAAPILLFAALWEAPHPRFGELPSVSIVTREADGPVSALHHRVPLMLDPELGAQWCRGSADDAAGIAHAAPGPQLAWHPVDRRVGNVREQGPGLVKPVRSLL</sequence>
<keyword evidence="3" id="KW-0227">DNA damage</keyword>
<evidence type="ECO:0000256" key="6">
    <source>
        <dbReference type="ARBA" id="ARBA00023125"/>
    </source>
</evidence>
<keyword evidence="7" id="KW-0456">Lyase</keyword>
<dbReference type="PANTHER" id="PTHR13604:SF0">
    <property type="entry name" value="ABASIC SITE PROCESSING PROTEIN HMCES"/>
    <property type="match status" value="1"/>
</dbReference>
<dbReference type="EMBL" id="JALNMH010000012">
    <property type="protein sequence ID" value="MCK7594956.1"/>
    <property type="molecule type" value="Genomic_DNA"/>
</dbReference>
<evidence type="ECO:0000256" key="7">
    <source>
        <dbReference type="ARBA" id="ARBA00023239"/>
    </source>
</evidence>
<name>A0ABT0GK82_9GAMM</name>
<comment type="caution">
    <text evidence="9">The sequence shown here is derived from an EMBL/GenBank/DDBJ whole genome shotgun (WGS) entry which is preliminary data.</text>
</comment>
<comment type="similarity">
    <text evidence="1 8">Belongs to the SOS response-associated peptidase family.</text>
</comment>
<keyword evidence="5" id="KW-0190">Covalent protein-DNA linkage</keyword>
<organism evidence="9 10">
    <name type="scientific">Pseudomarimonas salicorniae</name>
    <dbReference type="NCBI Taxonomy" id="2933270"/>
    <lineage>
        <taxon>Bacteria</taxon>
        <taxon>Pseudomonadati</taxon>
        <taxon>Pseudomonadota</taxon>
        <taxon>Gammaproteobacteria</taxon>
        <taxon>Lysobacterales</taxon>
        <taxon>Lysobacteraceae</taxon>
        <taxon>Pseudomarimonas</taxon>
    </lineage>
</organism>
<keyword evidence="10" id="KW-1185">Reference proteome</keyword>
<accession>A0ABT0GK82</accession>
<evidence type="ECO:0000313" key="10">
    <source>
        <dbReference type="Proteomes" id="UP001431449"/>
    </source>
</evidence>
<dbReference type="RefSeq" id="WP_248210660.1">
    <property type="nucleotide sequence ID" value="NZ_JALNMH010000012.1"/>
</dbReference>
<keyword evidence="2 8" id="KW-0645">Protease</keyword>
<evidence type="ECO:0000313" key="9">
    <source>
        <dbReference type="EMBL" id="MCK7594956.1"/>
    </source>
</evidence>
<proteinExistence type="inferred from homology"/>
<protein>
    <recommendedName>
        <fullName evidence="8">Abasic site processing protein</fullName>
        <ecNumber evidence="8">3.4.-.-</ecNumber>
    </recommendedName>
</protein>
<dbReference type="InterPro" id="IPR036590">
    <property type="entry name" value="SRAP-like"/>
</dbReference>
<reference evidence="9" key="1">
    <citation type="submission" date="2022-04" db="EMBL/GenBank/DDBJ databases">
        <title>Lysobacter sp. CAU 1642 isolated from sea sand.</title>
        <authorList>
            <person name="Kim W."/>
        </authorList>
    </citation>
    <scope>NUCLEOTIDE SEQUENCE</scope>
    <source>
        <strain evidence="9">CAU 1642</strain>
    </source>
</reference>
<keyword evidence="4 8" id="KW-0378">Hydrolase</keyword>
<evidence type="ECO:0000256" key="3">
    <source>
        <dbReference type="ARBA" id="ARBA00022763"/>
    </source>
</evidence>
<dbReference type="SUPFAM" id="SSF143081">
    <property type="entry name" value="BB1717-like"/>
    <property type="match status" value="1"/>
</dbReference>
<evidence type="ECO:0000256" key="4">
    <source>
        <dbReference type="ARBA" id="ARBA00022801"/>
    </source>
</evidence>
<dbReference type="EC" id="3.4.-.-" evidence="8"/>
<gene>
    <name evidence="9" type="ORF">M0G41_14905</name>
</gene>
<evidence type="ECO:0000256" key="2">
    <source>
        <dbReference type="ARBA" id="ARBA00022670"/>
    </source>
</evidence>